<proteinExistence type="predicted"/>
<sequence length="105" mass="11062">MRSDPPAPSAPVLDASDLPSRRAALEQFSLGSFGSRYGLVVAWVGVAAVFSLSMPEAFLSAANLQNVFGSQGMLLLAIGLLLPLSALTEHRIVEQCLRNDHVAVG</sequence>
<evidence type="ECO:0000313" key="3">
    <source>
        <dbReference type="Proteomes" id="UP000564573"/>
    </source>
</evidence>
<organism evidence="2 3">
    <name type="scientific">Prauserella sediminis</name>
    <dbReference type="NCBI Taxonomy" id="577680"/>
    <lineage>
        <taxon>Bacteria</taxon>
        <taxon>Bacillati</taxon>
        <taxon>Actinomycetota</taxon>
        <taxon>Actinomycetes</taxon>
        <taxon>Pseudonocardiales</taxon>
        <taxon>Pseudonocardiaceae</taxon>
        <taxon>Prauserella</taxon>
        <taxon>Prauserella salsuginis group</taxon>
    </lineage>
</organism>
<dbReference type="Proteomes" id="UP000564573">
    <property type="component" value="Unassembled WGS sequence"/>
</dbReference>
<keyword evidence="1" id="KW-0812">Transmembrane</keyword>
<keyword evidence="1" id="KW-1133">Transmembrane helix</keyword>
<dbReference type="RefSeq" id="WP_183784135.1">
    <property type="nucleotide sequence ID" value="NZ_JACIBS010000001.1"/>
</dbReference>
<name>A0A839XKJ7_9PSEU</name>
<keyword evidence="1" id="KW-0472">Membrane</keyword>
<feature type="transmembrane region" description="Helical" evidence="1">
    <location>
        <begin position="37"/>
        <end position="55"/>
    </location>
</feature>
<evidence type="ECO:0000256" key="1">
    <source>
        <dbReference type="SAM" id="Phobius"/>
    </source>
</evidence>
<dbReference type="AlphaFoldDB" id="A0A839XKJ7"/>
<dbReference type="EMBL" id="JACIBS010000001">
    <property type="protein sequence ID" value="MBB3664442.1"/>
    <property type="molecule type" value="Genomic_DNA"/>
</dbReference>
<reference evidence="2 3" key="1">
    <citation type="submission" date="2020-08" db="EMBL/GenBank/DDBJ databases">
        <title>Sequencing the genomes of 1000 actinobacteria strains.</title>
        <authorList>
            <person name="Klenk H.-P."/>
        </authorList>
    </citation>
    <scope>NUCLEOTIDE SEQUENCE [LARGE SCALE GENOMIC DNA]</scope>
    <source>
        <strain evidence="2 3">DSM 45267</strain>
    </source>
</reference>
<feature type="transmembrane region" description="Helical" evidence="1">
    <location>
        <begin position="67"/>
        <end position="88"/>
    </location>
</feature>
<gene>
    <name evidence="2" type="ORF">FB384_003346</name>
</gene>
<protein>
    <submittedName>
        <fullName evidence="2">Uncharacterized protein</fullName>
    </submittedName>
</protein>
<evidence type="ECO:0000313" key="2">
    <source>
        <dbReference type="EMBL" id="MBB3664442.1"/>
    </source>
</evidence>
<keyword evidence="3" id="KW-1185">Reference proteome</keyword>
<accession>A0A839XKJ7</accession>
<comment type="caution">
    <text evidence="2">The sequence shown here is derived from an EMBL/GenBank/DDBJ whole genome shotgun (WGS) entry which is preliminary data.</text>
</comment>